<evidence type="ECO:0000259" key="11">
    <source>
        <dbReference type="Pfam" id="PF07488"/>
    </source>
</evidence>
<comment type="caution">
    <text evidence="13">The sequence shown here is derived from an EMBL/GenBank/DDBJ whole genome shotgun (WGS) entry which is preliminary data.</text>
</comment>
<dbReference type="EMBL" id="JRZE01000004">
    <property type="protein sequence ID" value="KHF43994.1"/>
    <property type="molecule type" value="Genomic_DNA"/>
</dbReference>
<keyword evidence="6 7" id="KW-0624">Polysaccharide degradation</keyword>
<feature type="domain" description="Alpha glucuronidase N-terminal" evidence="9">
    <location>
        <begin position="100"/>
        <end position="194"/>
    </location>
</feature>
<accession>A0A837DC94</accession>
<feature type="signal peptide" evidence="8">
    <location>
        <begin position="1"/>
        <end position="30"/>
    </location>
</feature>
<dbReference type="GO" id="GO:0033939">
    <property type="term" value="F:xylan alpha-1,2-glucuronosidase activity"/>
    <property type="evidence" value="ECO:0007669"/>
    <property type="project" value="UniProtKB-EC"/>
</dbReference>
<gene>
    <name evidence="13" type="ORF">MINT15_22990</name>
</gene>
<dbReference type="EC" id="3.2.1.131" evidence="7"/>
<protein>
    <recommendedName>
        <fullName evidence="7">Xylan alpha-1,2-glucuronidase</fullName>
        <ecNumber evidence="7">3.2.1.131</ecNumber>
    </recommendedName>
</protein>
<evidence type="ECO:0000313" key="14">
    <source>
        <dbReference type="Proteomes" id="UP000030848"/>
    </source>
</evidence>
<dbReference type="Proteomes" id="UP000030848">
    <property type="component" value="Unassembled WGS sequence"/>
</dbReference>
<dbReference type="AlphaFoldDB" id="A0A837DC94"/>
<comment type="similarity">
    <text evidence="1 7">Belongs to the glycosyl hydrolase 67 family.</text>
</comment>
<dbReference type="Gene3D" id="3.20.20.80">
    <property type="entry name" value="Glycosidases"/>
    <property type="match status" value="1"/>
</dbReference>
<keyword evidence="8" id="KW-0732">Signal</keyword>
<keyword evidence="4 7" id="KW-0119">Carbohydrate metabolism</keyword>
<dbReference type="PANTHER" id="PTHR39207">
    <property type="entry name" value="ALPHA-GLUCURONIDASE A"/>
    <property type="match status" value="1"/>
</dbReference>
<evidence type="ECO:0000256" key="4">
    <source>
        <dbReference type="ARBA" id="ARBA00023277"/>
    </source>
</evidence>
<organism evidence="13 14">
    <name type="scientific">Saccharomonospora viridis</name>
    <dbReference type="NCBI Taxonomy" id="1852"/>
    <lineage>
        <taxon>Bacteria</taxon>
        <taxon>Bacillati</taxon>
        <taxon>Actinomycetota</taxon>
        <taxon>Actinomycetes</taxon>
        <taxon>Pseudonocardiales</taxon>
        <taxon>Pseudonocardiaceae</taxon>
        <taxon>Saccharomonospora</taxon>
    </lineage>
</organism>
<evidence type="ECO:0000256" key="3">
    <source>
        <dbReference type="ARBA" id="ARBA00022801"/>
    </source>
</evidence>
<comment type="catalytic activity">
    <reaction evidence="7">
        <text>Hydrolysis of (1-&gt;2)-alpha-D-(4-O-methyl)glucuronosyl links in the main chain of hardwood xylans.</text>
        <dbReference type="EC" id="3.2.1.131"/>
    </reaction>
</comment>
<dbReference type="InterPro" id="IPR013320">
    <property type="entry name" value="ConA-like_dom_sf"/>
</dbReference>
<evidence type="ECO:0000259" key="12">
    <source>
        <dbReference type="Pfam" id="PF17851"/>
    </source>
</evidence>
<evidence type="ECO:0000256" key="6">
    <source>
        <dbReference type="ARBA" id="ARBA00023326"/>
    </source>
</evidence>
<dbReference type="SUPFAM" id="SSF55545">
    <property type="entry name" value="beta-N-acetylhexosaminidase-like domain"/>
    <property type="match status" value="1"/>
</dbReference>
<dbReference type="OrthoDB" id="339499at2"/>
<dbReference type="InterPro" id="IPR037054">
    <property type="entry name" value="A-glucoronidase_C_sf"/>
</dbReference>
<dbReference type="InterPro" id="IPR011100">
    <property type="entry name" value="Glyco_hydro_67_cat"/>
</dbReference>
<evidence type="ECO:0000256" key="1">
    <source>
        <dbReference type="ARBA" id="ARBA00008833"/>
    </source>
</evidence>
<dbReference type="Pfam" id="PF07488">
    <property type="entry name" value="Glyco_hydro_67M"/>
    <property type="match status" value="1"/>
</dbReference>
<evidence type="ECO:0000259" key="10">
    <source>
        <dbReference type="Pfam" id="PF07477"/>
    </source>
</evidence>
<evidence type="ECO:0000259" key="9">
    <source>
        <dbReference type="Pfam" id="PF03648"/>
    </source>
</evidence>
<dbReference type="GO" id="GO:0046559">
    <property type="term" value="F:alpha-glucuronidase activity"/>
    <property type="evidence" value="ECO:0007669"/>
    <property type="project" value="InterPro"/>
</dbReference>
<dbReference type="Gene3D" id="3.30.379.10">
    <property type="entry name" value="Chitobiase/beta-hexosaminidase domain 2-like"/>
    <property type="match status" value="1"/>
</dbReference>
<dbReference type="InterPro" id="IPR005154">
    <property type="entry name" value="Glyco_hydro_67_aGlcAse_N"/>
</dbReference>
<dbReference type="Pfam" id="PF17851">
    <property type="entry name" value="GH43_C2"/>
    <property type="match status" value="1"/>
</dbReference>
<evidence type="ECO:0000256" key="8">
    <source>
        <dbReference type="SAM" id="SignalP"/>
    </source>
</evidence>
<dbReference type="RefSeq" id="WP_037310862.1">
    <property type="nucleotide sequence ID" value="NZ_FOWS01000007.1"/>
</dbReference>
<feature type="chain" id="PRO_5039566536" description="Xylan alpha-1,2-glucuronidase" evidence="8">
    <location>
        <begin position="31"/>
        <end position="1154"/>
    </location>
</feature>
<keyword evidence="3 7" id="KW-0378">Hydrolase</keyword>
<feature type="domain" description="Beta-xylosidase C-terminal Concanavalin A-like" evidence="12">
    <location>
        <begin position="948"/>
        <end position="1144"/>
    </location>
</feature>
<dbReference type="InterPro" id="IPR029018">
    <property type="entry name" value="Hex-like_dom2"/>
</dbReference>
<evidence type="ECO:0000256" key="2">
    <source>
        <dbReference type="ARBA" id="ARBA00022651"/>
    </source>
</evidence>
<name>A0A837DC94_9PSEU</name>
<evidence type="ECO:0000256" key="7">
    <source>
        <dbReference type="RuleBase" id="RU361198"/>
    </source>
</evidence>
<dbReference type="InterPro" id="IPR011099">
    <property type="entry name" value="Glyco_hydro_67_C"/>
</dbReference>
<dbReference type="SUPFAM" id="SSF51445">
    <property type="entry name" value="(Trans)glycosidases"/>
    <property type="match status" value="1"/>
</dbReference>
<dbReference type="Gene3D" id="3.90.1330.10">
    <property type="entry name" value="Alpha-glucuronidase, C-terminal domain"/>
    <property type="match status" value="1"/>
</dbReference>
<feature type="domain" description="Glycosyl hydrolase family 67 C-terminal" evidence="10">
    <location>
        <begin position="555"/>
        <end position="776"/>
    </location>
</feature>
<dbReference type="PANTHER" id="PTHR39207:SF1">
    <property type="entry name" value="ALPHA-GLUCURONIDASE A"/>
    <property type="match status" value="1"/>
</dbReference>
<keyword evidence="2 7" id="KW-0858">Xylan degradation</keyword>
<proteinExistence type="inferred from homology"/>
<dbReference type="InterPro" id="IPR017853">
    <property type="entry name" value="GH"/>
</dbReference>
<dbReference type="InterPro" id="IPR041542">
    <property type="entry name" value="GH43_C2"/>
</dbReference>
<comment type="subunit">
    <text evidence="7">Homodimer.</text>
</comment>
<sequence length="1154" mass="128210">MRRRPRHRRTAFALLVPVALVATLLIGAPAIPDASATPIRPDYSGSDLWLHYPKIEDPALKKRYAKSATAVIVQNAGKNPVHRHTRDLPMEPGAQEHLVTTPLEAAKDELARGLNGLLGRKVPVHTKPGQRIPDGAIVVGTPESSQIVRRHVDAEQLRDLGDEGYLIRSASRGRHDFTLIAANSEIGALYGTFAFLRRMQTQQPITDLDITEKPRIAHRYLNYWETERLYAGNDATGTGGLNGENGAVFNFAATGESADRNLPLILDRYLVVARALASVGVNGITINNVNADNAYLTREYVEQTAALADALRPYGIKVGLSVKYTAPTDERFAPDTLTEDQLDPYGEEFRDWWHRKAKQIQEAIPDFIGFTVKANSEGQPGPQDFGYDHGDGANGIAAALEPLGMTVYWRTFVYNADVDNDRLKRAYLEFGPIDDEPQDDGSVGRFADNVFLQTKNGPLDFQAREPFNPMFGRLENTNQALELQITQEYTGQNTMLCYLGPMWQEVLNTDTYATDAAGELLDKRLVGNVVDGTAQGHSDTAIVGVANLGNADNLTGHHFSQANLFAFGRLAWDWTQDSADIAADWVRMTWSNDDHVVDTIVRMMMGSWEALVSYQTPLGVAHQFADGEHYKPYPSQWFMKDDWSPVYYNKADSVGLGYDRSPTGSNFTAQYFPVLAERYGDIESTPENLLMWFHHVPWDRPMASGRIFWDELVHRYQMGVQYVTWMRETWDSLKPFIDDRRWREVRDKLAQHEIDAADWRDTNVQYWQEFSGREIPVDDGPVSATFVVNGTEHGGFDLSADSYRIPVPAGGSPEITEVRTADPDADYEIVSQADGVPGTALVKVTGRSFFGPLVKNYVLELVPDTTLESLSVNGTRLDSFDPDVHHYNALLPSDVDSVATVEAVAHDPAATVHIEQAEHPTGRAVVTVTNGGASSEYTVDLDIALSGSDEFDSDELDERWEWVRHDPDATRLDDGALVIIPQRGGLETGTEPARNIALQEVNGDWTAESKLVFSRPLAHENEQGGLIAYADDDNYVKLAWEMADEDAEINKLHVVLLAEEDGKATSLEVTGADAQRIVGEDGAIWLRLTKSGDTYKAYYSNDGEVYRYFGTTTLSAEPERAGLMAWSGDATATDLEVAFDWFRIHSRGDRVPAR</sequence>
<dbReference type="GO" id="GO:0005576">
    <property type="term" value="C:extracellular region"/>
    <property type="evidence" value="ECO:0007669"/>
    <property type="project" value="InterPro"/>
</dbReference>
<evidence type="ECO:0000256" key="5">
    <source>
        <dbReference type="ARBA" id="ARBA00023295"/>
    </source>
</evidence>
<keyword evidence="5 7" id="KW-0326">Glycosidase</keyword>
<dbReference type="SUPFAM" id="SSF49899">
    <property type="entry name" value="Concanavalin A-like lectins/glucanases"/>
    <property type="match status" value="1"/>
</dbReference>
<dbReference type="GO" id="GO:0045493">
    <property type="term" value="P:xylan catabolic process"/>
    <property type="evidence" value="ECO:0007669"/>
    <property type="project" value="UniProtKB-KW"/>
</dbReference>
<reference evidence="13 14" key="1">
    <citation type="submission" date="2014-10" db="EMBL/GenBank/DDBJ databases">
        <title>Genome sequence of Micropolyspora internatus JCM3315.</title>
        <authorList>
            <person name="Shin S.-K."/>
            <person name="Yi H."/>
        </authorList>
    </citation>
    <scope>NUCLEOTIDE SEQUENCE [LARGE SCALE GENOMIC DNA]</scope>
    <source>
        <strain evidence="13 14">JCM 3315</strain>
    </source>
</reference>
<dbReference type="Pfam" id="PF03648">
    <property type="entry name" value="Glyco_hydro_67N"/>
    <property type="match status" value="1"/>
</dbReference>
<dbReference type="Pfam" id="PF07477">
    <property type="entry name" value="Glyco_hydro_67C"/>
    <property type="match status" value="1"/>
</dbReference>
<feature type="domain" description="Glycosyl hydrolase family 67 catalytic" evidence="11">
    <location>
        <begin position="199"/>
        <end position="553"/>
    </location>
</feature>
<dbReference type="Gene3D" id="2.60.120.200">
    <property type="match status" value="1"/>
</dbReference>
<evidence type="ECO:0000313" key="13">
    <source>
        <dbReference type="EMBL" id="KHF43994.1"/>
    </source>
</evidence>